<evidence type="ECO:0000256" key="5">
    <source>
        <dbReference type="ARBA" id="ARBA00013229"/>
    </source>
</evidence>
<evidence type="ECO:0000256" key="9">
    <source>
        <dbReference type="ARBA" id="ARBA00023180"/>
    </source>
</evidence>
<reference evidence="15 16" key="1">
    <citation type="submission" date="2019-04" db="EMBL/GenBank/DDBJ databases">
        <title>An improved genome assembly and genetic linkage map for asparagus bean, Vigna unguiculata ssp. sesquipedialis.</title>
        <authorList>
            <person name="Xia Q."/>
            <person name="Zhang R."/>
            <person name="Dong Y."/>
        </authorList>
    </citation>
    <scope>NUCLEOTIDE SEQUENCE [LARGE SCALE GENOMIC DNA]</scope>
    <source>
        <tissue evidence="15">Leaf</tissue>
    </source>
</reference>
<comment type="pathway">
    <text evidence="2">Glycan metabolism; pectin degradation; 2-dehydro-3-deoxy-D-gluconate from pectin: step 1/5.</text>
</comment>
<evidence type="ECO:0000256" key="10">
    <source>
        <dbReference type="ARBA" id="ARBA00047928"/>
    </source>
</evidence>
<dbReference type="Pfam" id="PF00657">
    <property type="entry name" value="Lipase_GDSL"/>
    <property type="match status" value="1"/>
</dbReference>
<comment type="similarity">
    <text evidence="4">Belongs to the pectinesterase family.</text>
</comment>
<evidence type="ECO:0000259" key="14">
    <source>
        <dbReference type="Pfam" id="PF01095"/>
    </source>
</evidence>
<dbReference type="EMBL" id="CP039348">
    <property type="protein sequence ID" value="QCD89461.1"/>
    <property type="molecule type" value="Genomic_DNA"/>
</dbReference>
<evidence type="ECO:0000256" key="3">
    <source>
        <dbReference type="ARBA" id="ARBA00008668"/>
    </source>
</evidence>
<dbReference type="Gene3D" id="3.40.50.1110">
    <property type="entry name" value="SGNH hydrolase"/>
    <property type="match status" value="1"/>
</dbReference>
<evidence type="ECO:0000256" key="2">
    <source>
        <dbReference type="ARBA" id="ARBA00005184"/>
    </source>
</evidence>
<feature type="signal peptide" evidence="13">
    <location>
        <begin position="1"/>
        <end position="25"/>
    </location>
</feature>
<accession>A0A4D6LLJ4</accession>
<keyword evidence="6" id="KW-0134">Cell wall</keyword>
<dbReference type="GO" id="GO:0030599">
    <property type="term" value="F:pectinesterase activity"/>
    <property type="evidence" value="ECO:0007669"/>
    <property type="project" value="UniProtKB-EC"/>
</dbReference>
<organism evidence="15 16">
    <name type="scientific">Vigna unguiculata</name>
    <name type="common">Cowpea</name>
    <dbReference type="NCBI Taxonomy" id="3917"/>
    <lineage>
        <taxon>Eukaryota</taxon>
        <taxon>Viridiplantae</taxon>
        <taxon>Streptophyta</taxon>
        <taxon>Embryophyta</taxon>
        <taxon>Tracheophyta</taxon>
        <taxon>Spermatophyta</taxon>
        <taxon>Magnoliopsida</taxon>
        <taxon>eudicotyledons</taxon>
        <taxon>Gunneridae</taxon>
        <taxon>Pentapetalae</taxon>
        <taxon>rosids</taxon>
        <taxon>fabids</taxon>
        <taxon>Fabales</taxon>
        <taxon>Fabaceae</taxon>
        <taxon>Papilionoideae</taxon>
        <taxon>50 kb inversion clade</taxon>
        <taxon>NPAAA clade</taxon>
        <taxon>indigoferoid/millettioid clade</taxon>
        <taxon>Phaseoleae</taxon>
        <taxon>Vigna</taxon>
    </lineage>
</organism>
<keyword evidence="13" id="KW-0732">Signal</keyword>
<dbReference type="PROSITE" id="PS00503">
    <property type="entry name" value="PECTINESTERASE_2"/>
    <property type="match status" value="1"/>
</dbReference>
<dbReference type="PANTHER" id="PTHR31321:SF76">
    <property type="entry name" value="PECTINESTERASE 10-RELATED"/>
    <property type="match status" value="1"/>
</dbReference>
<dbReference type="GO" id="GO:0045490">
    <property type="term" value="P:pectin catabolic process"/>
    <property type="evidence" value="ECO:0007669"/>
    <property type="project" value="UniProtKB-UniPathway"/>
</dbReference>
<evidence type="ECO:0000256" key="12">
    <source>
        <dbReference type="PROSITE-ProRule" id="PRU10040"/>
    </source>
</evidence>
<keyword evidence="7" id="KW-0378">Hydrolase</keyword>
<evidence type="ECO:0000313" key="15">
    <source>
        <dbReference type="EMBL" id="QCD89461.1"/>
    </source>
</evidence>
<evidence type="ECO:0000256" key="11">
    <source>
        <dbReference type="ARBA" id="ARBA00057335"/>
    </source>
</evidence>
<dbReference type="InterPro" id="IPR011050">
    <property type="entry name" value="Pectin_lyase_fold/virulence"/>
</dbReference>
<evidence type="ECO:0000256" key="8">
    <source>
        <dbReference type="ARBA" id="ARBA00023085"/>
    </source>
</evidence>
<evidence type="ECO:0000256" key="13">
    <source>
        <dbReference type="SAM" id="SignalP"/>
    </source>
</evidence>
<sequence>MTFGWCFSVCILFVLVGLRLEEANAQFLREVGTKKLAYWSIVVDQSGHGNFTTIQSAIDSVPSQNMYWVSIKVKAGIYREKVKIPYDKPYIILKGEGKRRTFVEWDDHHNTSQSPTFVAMADNLVVKSISFRNSYNNPTNRKLIKPAVAAMVSGDKSYFFRVGFFGLQDTLWDDTGRHYYKLCTIQGAIDFIFGAGQSLFERCSISVIGGALDAGLPGFITAQGRTNSEDGNGFVFNYCHVFGNGTTYLGRPWRSHARVLFYKTNFSNVVQPAGIITVDQSGNGDFSKIQSAIDSVPSNNKQWIYIKVNEGTYREKLKIPEDKPYIILKGMGRDKTFVEWGDHDSSAQSPTFLTMANDIVVKTISFRNTFNDPKNGNSMKPAVAAMISGDRSSFYGVGFYGLQDTLWDDKGRHYFNCCAIEGAMDFIFGAGQSLYESCSISVREACPGKAIIGFITAQGRTNPADENGFVFKNCKVYGVGKTYLGRPWRAYARVLFYKTQMSSIIQPLGWQPWNSSADVKQVTRLICSSKLEIYAEMEWHSRSTIILVLVRHCLGENRIVPALYVFGDSTVDAGNNNNLNTLAKANLFSYGIDFNSCSTGRFSNGKTFADLIAIRLGLPMPPPYLGLSKFERHQIVTGINYTSGSCGILNSTRSGDCLSLDKQIEYFTSTVANDLPRSIHNKTELRHYLFNSIFLLSIGSNDYMLNYFKYPNGTNNNLNLEKYADYLLEQLASRIKRIYDLGARKFVVNRIGQIGCTPTCVIRTPYSQKCNEDINQKVKHYSDKLTGKLQELQTQLSHSLFINLDNYNFS</sequence>
<dbReference type="InterPro" id="IPR001087">
    <property type="entry name" value="GDSL"/>
</dbReference>
<keyword evidence="16" id="KW-1185">Reference proteome</keyword>
<dbReference type="InterPro" id="IPR036514">
    <property type="entry name" value="SGNH_hydro_sf"/>
</dbReference>
<dbReference type="EC" id="3.1.1.11" evidence="5"/>
<evidence type="ECO:0000256" key="4">
    <source>
        <dbReference type="ARBA" id="ARBA00008891"/>
    </source>
</evidence>
<evidence type="ECO:0000256" key="7">
    <source>
        <dbReference type="ARBA" id="ARBA00022801"/>
    </source>
</evidence>
<protein>
    <recommendedName>
        <fullName evidence="5">pectinesterase</fullName>
        <ecNumber evidence="5">3.1.1.11</ecNumber>
    </recommendedName>
</protein>
<keyword evidence="8" id="KW-0063">Aspartyl esterase</keyword>
<comment type="function">
    <text evidence="11">Acts in the modification of cell walls via demethylesterification of cell wall pectin.</text>
</comment>
<comment type="subcellular location">
    <subcellularLocation>
        <location evidence="1">Secreted</location>
        <location evidence="1">Cell wall</location>
    </subcellularLocation>
</comment>
<dbReference type="UniPathway" id="UPA00545">
    <property type="reaction ID" value="UER00823"/>
</dbReference>
<feature type="active site" evidence="12">
    <location>
        <position position="190"/>
    </location>
</feature>
<keyword evidence="6" id="KW-0964">Secreted</keyword>
<comment type="catalytic activity">
    <reaction evidence="10">
        <text>[(1-&gt;4)-alpha-D-galacturonosyl methyl ester](n) + n H2O = [(1-&gt;4)-alpha-D-galacturonosyl](n) + n methanol + n H(+)</text>
        <dbReference type="Rhea" id="RHEA:22380"/>
        <dbReference type="Rhea" id="RHEA-COMP:14570"/>
        <dbReference type="Rhea" id="RHEA-COMP:14573"/>
        <dbReference type="ChEBI" id="CHEBI:15377"/>
        <dbReference type="ChEBI" id="CHEBI:15378"/>
        <dbReference type="ChEBI" id="CHEBI:17790"/>
        <dbReference type="ChEBI" id="CHEBI:140522"/>
        <dbReference type="ChEBI" id="CHEBI:140523"/>
        <dbReference type="EC" id="3.1.1.11"/>
    </reaction>
</comment>
<proteinExistence type="inferred from homology"/>
<dbReference type="SUPFAM" id="SSF51126">
    <property type="entry name" value="Pectin lyase-like"/>
    <property type="match status" value="2"/>
</dbReference>
<evidence type="ECO:0000313" key="16">
    <source>
        <dbReference type="Proteomes" id="UP000501690"/>
    </source>
</evidence>
<evidence type="ECO:0000256" key="1">
    <source>
        <dbReference type="ARBA" id="ARBA00004191"/>
    </source>
</evidence>
<dbReference type="Pfam" id="PF01095">
    <property type="entry name" value="Pectinesterase"/>
    <property type="match status" value="1"/>
</dbReference>
<dbReference type="AlphaFoldDB" id="A0A4D6LLJ4"/>
<dbReference type="Proteomes" id="UP000501690">
    <property type="component" value="Linkage Group LG4"/>
</dbReference>
<dbReference type="InterPro" id="IPR000070">
    <property type="entry name" value="Pectinesterase_cat"/>
</dbReference>
<dbReference type="InterPro" id="IPR012334">
    <property type="entry name" value="Pectin_lyas_fold"/>
</dbReference>
<dbReference type="PANTHER" id="PTHR31321">
    <property type="entry name" value="ACYL-COA THIOESTER HYDROLASE YBHC-RELATED"/>
    <property type="match status" value="1"/>
</dbReference>
<dbReference type="InterPro" id="IPR033131">
    <property type="entry name" value="Pectinesterase_Asp_AS"/>
</dbReference>
<feature type="chain" id="PRO_5020033458" description="pectinesterase" evidence="13">
    <location>
        <begin position="26"/>
        <end position="810"/>
    </location>
</feature>
<dbReference type="GO" id="GO:0042545">
    <property type="term" value="P:cell wall modification"/>
    <property type="evidence" value="ECO:0007669"/>
    <property type="project" value="InterPro"/>
</dbReference>
<dbReference type="FunFam" id="2.160.20.10:FF:000013">
    <property type="entry name" value="Pectinesterase"/>
    <property type="match status" value="1"/>
</dbReference>
<comment type="similarity">
    <text evidence="3">Belongs to the 'GDSL' lipolytic enzyme family.</text>
</comment>
<gene>
    <name evidence="15" type="ORF">DEO72_LG4g405</name>
</gene>
<name>A0A4D6LLJ4_VIGUN</name>
<keyword evidence="9" id="KW-0325">Glycoprotein</keyword>
<dbReference type="Gene3D" id="2.160.20.10">
    <property type="entry name" value="Single-stranded right-handed beta-helix, Pectin lyase-like"/>
    <property type="match status" value="2"/>
</dbReference>
<evidence type="ECO:0000256" key="6">
    <source>
        <dbReference type="ARBA" id="ARBA00022512"/>
    </source>
</evidence>
<feature type="domain" description="Pectinesterase catalytic" evidence="14">
    <location>
        <begin position="276"/>
        <end position="520"/>
    </location>
</feature>